<name>A0A1F6BGT4_9BACT</name>
<evidence type="ECO:0000256" key="2">
    <source>
        <dbReference type="RuleBase" id="RU364082"/>
    </source>
</evidence>
<dbReference type="EMBL" id="MFKE01000007">
    <property type="protein sequence ID" value="OGG35727.1"/>
    <property type="molecule type" value="Genomic_DNA"/>
</dbReference>
<gene>
    <name evidence="4" type="ORF">A2363_03060</name>
</gene>
<dbReference type="Pfam" id="PF04321">
    <property type="entry name" value="RmlD_sub_bind"/>
    <property type="match status" value="1"/>
</dbReference>
<dbReference type="Proteomes" id="UP000176186">
    <property type="component" value="Unassembled WGS sequence"/>
</dbReference>
<dbReference type="STRING" id="1798401.A2363_03060"/>
<comment type="caution">
    <text evidence="4">The sequence shown here is derived from an EMBL/GenBank/DDBJ whole genome shotgun (WGS) entry which is preliminary data.</text>
</comment>
<dbReference type="UniPathway" id="UPA00124"/>
<comment type="similarity">
    <text evidence="1 2">Belongs to the dTDP-4-dehydrorhamnose reductase family.</text>
</comment>
<reference evidence="4 5" key="1">
    <citation type="journal article" date="2016" name="Nat. Commun.">
        <title>Thousands of microbial genomes shed light on interconnected biogeochemical processes in an aquifer system.</title>
        <authorList>
            <person name="Anantharaman K."/>
            <person name="Brown C.T."/>
            <person name="Hug L.A."/>
            <person name="Sharon I."/>
            <person name="Castelle C.J."/>
            <person name="Probst A.J."/>
            <person name="Thomas B.C."/>
            <person name="Singh A."/>
            <person name="Wilkins M.J."/>
            <person name="Karaoz U."/>
            <person name="Brodie E.L."/>
            <person name="Williams K.H."/>
            <person name="Hubbard S.S."/>
            <person name="Banfield J.F."/>
        </authorList>
    </citation>
    <scope>NUCLEOTIDE SEQUENCE [LARGE SCALE GENOMIC DNA]</scope>
</reference>
<dbReference type="InterPro" id="IPR005913">
    <property type="entry name" value="dTDP_dehydrorham_reduct"/>
</dbReference>
<dbReference type="EC" id="1.1.1.133" evidence="2"/>
<evidence type="ECO:0000259" key="3">
    <source>
        <dbReference type="Pfam" id="PF04321"/>
    </source>
</evidence>
<dbReference type="Gene3D" id="3.40.50.720">
    <property type="entry name" value="NAD(P)-binding Rossmann-like Domain"/>
    <property type="match status" value="1"/>
</dbReference>
<dbReference type="PANTHER" id="PTHR10491">
    <property type="entry name" value="DTDP-4-DEHYDRORHAMNOSE REDUCTASE"/>
    <property type="match status" value="1"/>
</dbReference>
<evidence type="ECO:0000313" key="4">
    <source>
        <dbReference type="EMBL" id="OGG35727.1"/>
    </source>
</evidence>
<comment type="pathway">
    <text evidence="2">Carbohydrate biosynthesis; dTDP-L-rhamnose biosynthesis.</text>
</comment>
<evidence type="ECO:0000256" key="1">
    <source>
        <dbReference type="ARBA" id="ARBA00010944"/>
    </source>
</evidence>
<keyword evidence="2" id="KW-0521">NADP</keyword>
<keyword evidence="2" id="KW-0560">Oxidoreductase</keyword>
<evidence type="ECO:0000313" key="5">
    <source>
        <dbReference type="Proteomes" id="UP000176186"/>
    </source>
</evidence>
<organism evidence="4 5">
    <name type="scientific">Candidatus Gottesmanbacteria bacterium RIFOXYB1_FULL_47_11</name>
    <dbReference type="NCBI Taxonomy" id="1798401"/>
    <lineage>
        <taxon>Bacteria</taxon>
        <taxon>Candidatus Gottesmaniibacteriota</taxon>
    </lineage>
</organism>
<accession>A0A1F6BGT4</accession>
<sequence>MKILGTGLSGLVGSRVTALLSPDFTFENLSLETGVDITDLKSISVRFEQSDAPWVFHMAAYTDVQGAEKDHDTAWKVNVLATENIANNCRKLGKKLLYIDTDYAFDGKKEFYMEDDAPNPLGWYAKTKTEGAKRVLALGGLGLVIRISNPYRANPVGKKDFVHKMMERLESGQSVTGASDQLFVPTFIDDIAEALKVLIKTNASGIYHVVCAPALSPYEAGLVIADIFGYDKNLVQKGTFAQMFAGRAPIPQYAALKNDKITSLGIHMHSFAEGLEEVKKQEV</sequence>
<comment type="function">
    <text evidence="2">Catalyzes the reduction of dTDP-6-deoxy-L-lyxo-4-hexulose to yield dTDP-L-rhamnose.</text>
</comment>
<dbReference type="CDD" id="cd05254">
    <property type="entry name" value="dTDP_HR_like_SDR_e"/>
    <property type="match status" value="1"/>
</dbReference>
<dbReference type="PANTHER" id="PTHR10491:SF4">
    <property type="entry name" value="METHIONINE ADENOSYLTRANSFERASE 2 SUBUNIT BETA"/>
    <property type="match status" value="1"/>
</dbReference>
<dbReference type="GO" id="GO:0008831">
    <property type="term" value="F:dTDP-4-dehydrorhamnose reductase activity"/>
    <property type="evidence" value="ECO:0007669"/>
    <property type="project" value="UniProtKB-EC"/>
</dbReference>
<dbReference type="GO" id="GO:0019305">
    <property type="term" value="P:dTDP-rhamnose biosynthetic process"/>
    <property type="evidence" value="ECO:0007669"/>
    <property type="project" value="UniProtKB-UniPathway"/>
</dbReference>
<dbReference type="InterPro" id="IPR029903">
    <property type="entry name" value="RmlD-like-bd"/>
</dbReference>
<dbReference type="InterPro" id="IPR036291">
    <property type="entry name" value="NAD(P)-bd_dom_sf"/>
</dbReference>
<feature type="domain" description="RmlD-like substrate binding" evidence="3">
    <location>
        <begin position="1"/>
        <end position="280"/>
    </location>
</feature>
<proteinExistence type="inferred from homology"/>
<dbReference type="AlphaFoldDB" id="A0A1F6BGT4"/>
<dbReference type="SUPFAM" id="SSF51735">
    <property type="entry name" value="NAD(P)-binding Rossmann-fold domains"/>
    <property type="match status" value="1"/>
</dbReference>
<protein>
    <recommendedName>
        <fullName evidence="2">dTDP-4-dehydrorhamnose reductase</fullName>
        <ecNumber evidence="2">1.1.1.133</ecNumber>
    </recommendedName>
</protein>